<protein>
    <submittedName>
        <fullName evidence="3">Diguanylate cyclase/phosphodiesterase</fullName>
    </submittedName>
</protein>
<dbReference type="InterPro" id="IPR001633">
    <property type="entry name" value="EAL_dom"/>
</dbReference>
<dbReference type="Gene3D" id="3.20.20.450">
    <property type="entry name" value="EAL domain"/>
    <property type="match status" value="1"/>
</dbReference>
<dbReference type="InterPro" id="IPR043128">
    <property type="entry name" value="Rev_trsase/Diguanyl_cyclase"/>
</dbReference>
<dbReference type="RefSeq" id="WP_011462794.1">
    <property type="nucleotide sequence ID" value="NC_007908.1"/>
</dbReference>
<dbReference type="Proteomes" id="UP000008332">
    <property type="component" value="Chromosome"/>
</dbReference>
<gene>
    <name evidence="3" type="ordered locus">Rfer_0469</name>
</gene>
<dbReference type="CDD" id="cd01948">
    <property type="entry name" value="EAL"/>
    <property type="match status" value="1"/>
</dbReference>
<dbReference type="PROSITE" id="PS50887">
    <property type="entry name" value="GGDEF"/>
    <property type="match status" value="1"/>
</dbReference>
<dbReference type="Pfam" id="PF00990">
    <property type="entry name" value="GGDEF"/>
    <property type="match status" value="1"/>
</dbReference>
<dbReference type="InterPro" id="IPR035919">
    <property type="entry name" value="EAL_sf"/>
</dbReference>
<dbReference type="EMBL" id="CP000267">
    <property type="protein sequence ID" value="ABD68221.1"/>
    <property type="molecule type" value="Genomic_DNA"/>
</dbReference>
<dbReference type="SMART" id="SM00267">
    <property type="entry name" value="GGDEF"/>
    <property type="match status" value="1"/>
</dbReference>
<proteinExistence type="predicted"/>
<dbReference type="NCBIfam" id="TIGR00254">
    <property type="entry name" value="GGDEF"/>
    <property type="match status" value="1"/>
</dbReference>
<evidence type="ECO:0000313" key="4">
    <source>
        <dbReference type="Proteomes" id="UP000008332"/>
    </source>
</evidence>
<dbReference type="CDD" id="cd01949">
    <property type="entry name" value="GGDEF"/>
    <property type="match status" value="1"/>
</dbReference>
<dbReference type="SUPFAM" id="SSF141868">
    <property type="entry name" value="EAL domain-like"/>
    <property type="match status" value="1"/>
</dbReference>
<dbReference type="AlphaFoldDB" id="Q221T2"/>
<feature type="domain" description="EAL" evidence="1">
    <location>
        <begin position="508"/>
        <end position="762"/>
    </location>
</feature>
<dbReference type="SUPFAM" id="SSF55781">
    <property type="entry name" value="GAF domain-like"/>
    <property type="match status" value="1"/>
</dbReference>
<dbReference type="SUPFAM" id="SSF55073">
    <property type="entry name" value="Nucleotide cyclase"/>
    <property type="match status" value="1"/>
</dbReference>
<evidence type="ECO:0000259" key="1">
    <source>
        <dbReference type="PROSITE" id="PS50883"/>
    </source>
</evidence>
<feature type="domain" description="GGDEF" evidence="2">
    <location>
        <begin position="359"/>
        <end position="492"/>
    </location>
</feature>
<keyword evidence="4" id="KW-1185">Reference proteome</keyword>
<dbReference type="InterPro" id="IPR000160">
    <property type="entry name" value="GGDEF_dom"/>
</dbReference>
<dbReference type="KEGG" id="rfr:Rfer_0469"/>
<dbReference type="Gene3D" id="3.30.70.270">
    <property type="match status" value="1"/>
</dbReference>
<dbReference type="OrthoDB" id="9813903at2"/>
<dbReference type="Gene3D" id="3.30.450.40">
    <property type="match status" value="1"/>
</dbReference>
<dbReference type="InterPro" id="IPR052155">
    <property type="entry name" value="Biofilm_reg_signaling"/>
</dbReference>
<dbReference type="InterPro" id="IPR029787">
    <property type="entry name" value="Nucleotide_cyclase"/>
</dbReference>
<name>Q221T2_ALBFT</name>
<accession>Q221T2</accession>
<dbReference type="PANTHER" id="PTHR44757:SF2">
    <property type="entry name" value="BIOFILM ARCHITECTURE MAINTENANCE PROTEIN MBAA"/>
    <property type="match status" value="1"/>
</dbReference>
<dbReference type="eggNOG" id="COG2203">
    <property type="taxonomic scope" value="Bacteria"/>
</dbReference>
<dbReference type="HOGENOM" id="CLU_000445_70_20_4"/>
<evidence type="ECO:0000313" key="3">
    <source>
        <dbReference type="EMBL" id="ABD68221.1"/>
    </source>
</evidence>
<dbReference type="eggNOG" id="COG5001">
    <property type="taxonomic scope" value="Bacteria"/>
</dbReference>
<dbReference type="InterPro" id="IPR029016">
    <property type="entry name" value="GAF-like_dom_sf"/>
</dbReference>
<dbReference type="STRING" id="338969.Rfer_0469"/>
<evidence type="ECO:0000259" key="2">
    <source>
        <dbReference type="PROSITE" id="PS50887"/>
    </source>
</evidence>
<dbReference type="SMART" id="SM00052">
    <property type="entry name" value="EAL"/>
    <property type="match status" value="1"/>
</dbReference>
<dbReference type="PANTHER" id="PTHR44757">
    <property type="entry name" value="DIGUANYLATE CYCLASE DGCP"/>
    <property type="match status" value="1"/>
</dbReference>
<dbReference type="PROSITE" id="PS50883">
    <property type="entry name" value="EAL"/>
    <property type="match status" value="1"/>
</dbReference>
<reference evidence="4" key="1">
    <citation type="submission" date="2006-02" db="EMBL/GenBank/DDBJ databases">
        <title>Complete sequence of chromosome of Rhodoferax ferrireducens DSM 15236.</title>
        <authorList>
            <person name="Copeland A."/>
            <person name="Lucas S."/>
            <person name="Lapidus A."/>
            <person name="Barry K."/>
            <person name="Detter J.C."/>
            <person name="Glavina del Rio T."/>
            <person name="Hammon N."/>
            <person name="Israni S."/>
            <person name="Pitluck S."/>
            <person name="Brettin T."/>
            <person name="Bruce D."/>
            <person name="Han C."/>
            <person name="Tapia R."/>
            <person name="Gilna P."/>
            <person name="Kiss H."/>
            <person name="Schmutz J."/>
            <person name="Larimer F."/>
            <person name="Land M."/>
            <person name="Kyrpides N."/>
            <person name="Ivanova N."/>
            <person name="Richardson P."/>
        </authorList>
    </citation>
    <scope>NUCLEOTIDE SEQUENCE [LARGE SCALE GENOMIC DNA]</scope>
    <source>
        <strain evidence="4">ATCC BAA-621 / DSM 15236 / T118</strain>
    </source>
</reference>
<sequence>MCDHSLSYCPDTLAAHDPDPSRELGPALVQANLPDTAEKLGLFGRWWCEPQTGQWVLSTGAASLLDVGAGLHPTGHSCFEQVVPDDVLRLMAGLREPGQAIACEFRIINEFDGLRWLRMVSEPHLAPGQALQTGVVVDVTSSRLAAMRERFCFESTQFLIGTPTLGEAVTKVIQLVCDNLGWECGAYWSLEQSQMGEHRLACQHEWHQPDCPLASFIADTAAIRLAPGEDLVGNVWRTMQPAWVEDMVNDQDFVRRKSAHACGLQSGYAFAVSYVTVGGRRHSHGVLEFYSSLSRQREAQLPGLAATIGELIAQTVQRLEQQELIRQLAQVDDLTGLANRKHFHHLLDAACLSATASSTSFAVLNIDLDRFKQINDAFGHEAGNLVLHEFAQRLQRLGPAGSALGRLGGDEFALLVTPAGSAAQLQALGERVLLAARQPFLFERQELTMSASVGISIFPDDGWTGSELMRCADAAMYRRKHGGRNGLSFFSSGTSGTLAEQRSALARQLTMEAELQRALVNHEFFLAYQPVFGRDAEHMVAVEALIRWRRPGGDVVPPDLFIPVAEQSGLIVQIGRWVVKQACHDLAQLHRAGFTDLQVNVNMAAPEFVNPNLPGELMAVLQACGVAPRHLCLELTEGLVMKQPDKVIPVMVALRQLGCKVSLDDFGMGHSSLSRMKMLPISSLKIDRSFVSGLPDDRGDAAIVRTILDLGRHMKLQVIAEGVETDAQLLFLRQFGCTLIQGFLLGRPKTVPELMAAHPQTTRD</sequence>
<organism evidence="3 4">
    <name type="scientific">Albidiferax ferrireducens (strain ATCC BAA-621 / DSM 15236 / T118)</name>
    <name type="common">Rhodoferax ferrireducens</name>
    <dbReference type="NCBI Taxonomy" id="338969"/>
    <lineage>
        <taxon>Bacteria</taxon>
        <taxon>Pseudomonadati</taxon>
        <taxon>Pseudomonadota</taxon>
        <taxon>Betaproteobacteria</taxon>
        <taxon>Burkholderiales</taxon>
        <taxon>Comamonadaceae</taxon>
        <taxon>Rhodoferax</taxon>
    </lineage>
</organism>
<dbReference type="Pfam" id="PF00563">
    <property type="entry name" value="EAL"/>
    <property type="match status" value="1"/>
</dbReference>